<name>A0A0J6Y3B7_COCIT</name>
<protein>
    <submittedName>
        <fullName evidence="2">Uncharacterized protein</fullName>
    </submittedName>
</protein>
<feature type="region of interest" description="Disordered" evidence="1">
    <location>
        <begin position="1"/>
        <end position="34"/>
    </location>
</feature>
<dbReference type="EMBL" id="DS028093">
    <property type="protein sequence ID" value="KMP01494.1"/>
    <property type="molecule type" value="Genomic_DNA"/>
</dbReference>
<dbReference type="Proteomes" id="UP000054565">
    <property type="component" value="Unassembled WGS sequence"/>
</dbReference>
<evidence type="ECO:0000313" key="2">
    <source>
        <dbReference type="EMBL" id="KMP01494.1"/>
    </source>
</evidence>
<feature type="compositionally biased region" description="Low complexity" evidence="1">
    <location>
        <begin position="10"/>
        <end position="24"/>
    </location>
</feature>
<reference evidence="3" key="1">
    <citation type="journal article" date="2010" name="Genome Res.">
        <title>Population genomic sequencing of Coccidioides fungi reveals recent hybridization and transposon control.</title>
        <authorList>
            <person name="Neafsey D.E."/>
            <person name="Barker B.M."/>
            <person name="Sharpton T.J."/>
            <person name="Stajich J.E."/>
            <person name="Park D.J."/>
            <person name="Whiston E."/>
            <person name="Hung C.-Y."/>
            <person name="McMahan C."/>
            <person name="White J."/>
            <person name="Sykes S."/>
            <person name="Heiman D."/>
            <person name="Young S."/>
            <person name="Zeng Q."/>
            <person name="Abouelleil A."/>
            <person name="Aftuck L."/>
            <person name="Bessette D."/>
            <person name="Brown A."/>
            <person name="FitzGerald M."/>
            <person name="Lui A."/>
            <person name="Macdonald J.P."/>
            <person name="Priest M."/>
            <person name="Orbach M.J."/>
            <person name="Galgiani J.N."/>
            <person name="Kirkland T.N."/>
            <person name="Cole G.T."/>
            <person name="Birren B.W."/>
            <person name="Henn M.R."/>
            <person name="Taylor J.W."/>
            <person name="Rounsley S.D."/>
        </authorList>
    </citation>
    <scope>NUCLEOTIDE SEQUENCE [LARGE SCALE GENOMIC DNA]</scope>
    <source>
        <strain evidence="3">RMSCC 2394</strain>
    </source>
</reference>
<dbReference type="OrthoDB" id="3016366at2759"/>
<dbReference type="AlphaFoldDB" id="A0A0J6Y3B7"/>
<proteinExistence type="predicted"/>
<organism evidence="2 3">
    <name type="scientific">Coccidioides immitis RMSCC 2394</name>
    <dbReference type="NCBI Taxonomy" id="404692"/>
    <lineage>
        <taxon>Eukaryota</taxon>
        <taxon>Fungi</taxon>
        <taxon>Dikarya</taxon>
        <taxon>Ascomycota</taxon>
        <taxon>Pezizomycotina</taxon>
        <taxon>Eurotiomycetes</taxon>
        <taxon>Eurotiomycetidae</taxon>
        <taxon>Onygenales</taxon>
        <taxon>Onygenaceae</taxon>
        <taxon>Coccidioides</taxon>
    </lineage>
</organism>
<evidence type="ECO:0000256" key="1">
    <source>
        <dbReference type="SAM" id="MobiDB-lite"/>
    </source>
</evidence>
<accession>A0A0J6Y3B7</accession>
<gene>
    <name evidence="2" type="ORF">CIRG_01633</name>
</gene>
<sequence>MTLRSAIIVSPQPSSAASKPSATSDTRSKPWLGPAPRVETKGLYVFLWDTGAKGKFHWGLFIARSESSGVHFHQVLDDSRWLLVKAKEDVVTSEGLLAALKVGELEDTNDEWIKAVEYCVRSARVDVKSLGDFGCRSWVLGAIYELANGGFIWLDPDWYKIRHIEVEATRLALDAVAVDMQIVSQSQMTGL</sequence>
<evidence type="ECO:0000313" key="3">
    <source>
        <dbReference type="Proteomes" id="UP000054565"/>
    </source>
</evidence>